<protein>
    <submittedName>
        <fullName evidence="2">Uncharacterized protein</fullName>
    </submittedName>
</protein>
<evidence type="ECO:0000313" key="2">
    <source>
        <dbReference type="EMBL" id="SNB67804.1"/>
    </source>
</evidence>
<dbReference type="RefSeq" id="WP_088561365.1">
    <property type="nucleotide sequence ID" value="NZ_FYEH01000006.1"/>
</dbReference>
<evidence type="ECO:0000313" key="3">
    <source>
        <dbReference type="Proteomes" id="UP000197065"/>
    </source>
</evidence>
<proteinExistence type="predicted"/>
<feature type="region of interest" description="Disordered" evidence="1">
    <location>
        <begin position="163"/>
        <end position="183"/>
    </location>
</feature>
<gene>
    <name evidence="2" type="ORF">SAMN07250955_10656</name>
</gene>
<name>A0A212R6L7_9PROT</name>
<feature type="compositionally biased region" description="Low complexity" evidence="1">
    <location>
        <begin position="32"/>
        <end position="44"/>
    </location>
</feature>
<dbReference type="AlphaFoldDB" id="A0A212R6L7"/>
<dbReference type="EMBL" id="FYEH01000006">
    <property type="protein sequence ID" value="SNB67804.1"/>
    <property type="molecule type" value="Genomic_DNA"/>
</dbReference>
<keyword evidence="3" id="KW-1185">Reference proteome</keyword>
<dbReference type="Proteomes" id="UP000197065">
    <property type="component" value="Unassembled WGS sequence"/>
</dbReference>
<evidence type="ECO:0000256" key="1">
    <source>
        <dbReference type="SAM" id="MobiDB-lite"/>
    </source>
</evidence>
<accession>A0A212R6L7</accession>
<sequence>MTTDNTNPDAALSAIYAPEAVKRELRAQQDAAAAAARSAQRQASGGPSDAQLRAAGIATSQADTQRMLLERAAAERAAMIAKLRAQSAVTQAQTDAIKARWAAAAPPMTIETAAEREYKAKGQVHRFRSSTGDILTHRMARQGDRYVTPDGMEMAVEMARAQGHLTRNPDGTYSEANPSFPKR</sequence>
<organism evidence="2 3">
    <name type="scientific">Arboricoccus pini</name>
    <dbReference type="NCBI Taxonomy" id="1963835"/>
    <lineage>
        <taxon>Bacteria</taxon>
        <taxon>Pseudomonadati</taxon>
        <taxon>Pseudomonadota</taxon>
        <taxon>Alphaproteobacteria</taxon>
        <taxon>Geminicoccales</taxon>
        <taxon>Geminicoccaceae</taxon>
        <taxon>Arboricoccus</taxon>
    </lineage>
</organism>
<reference evidence="2 3" key="1">
    <citation type="submission" date="2017-06" db="EMBL/GenBank/DDBJ databases">
        <authorList>
            <person name="Kim H.J."/>
            <person name="Triplett B.A."/>
        </authorList>
    </citation>
    <scope>NUCLEOTIDE SEQUENCE [LARGE SCALE GENOMIC DNA]</scope>
    <source>
        <strain evidence="2 3">B29T1</strain>
    </source>
</reference>
<feature type="region of interest" description="Disordered" evidence="1">
    <location>
        <begin position="32"/>
        <end position="55"/>
    </location>
</feature>